<sequence length="174" mass="19456">MRRIVLILALLGIVIMTSAACKSERNGVYSDNVKTREEIFLRAQALYPIPIPSDFPLRKDLVEFTLRESRPGPWYVYIQTDTGTYSAYYVARNKPQNACNFLSDTKTSFGGILRDAPSLDGIYYGGTGASGACDAWFWFDAGTNALVETRFKITVSDQPLAIDVPEIRVRVLDE</sequence>
<evidence type="ECO:0000313" key="1">
    <source>
        <dbReference type="EMBL" id="OGZ61466.1"/>
    </source>
</evidence>
<dbReference type="AlphaFoldDB" id="A0A1G2HG38"/>
<organism evidence="1 2">
    <name type="scientific">Candidatus Spechtbacteria bacterium RIFCSPLOWO2_01_FULL_46_10</name>
    <dbReference type="NCBI Taxonomy" id="1802163"/>
    <lineage>
        <taxon>Bacteria</taxon>
        <taxon>Candidatus Spechtiibacteriota</taxon>
    </lineage>
</organism>
<name>A0A1G2HG38_9BACT</name>
<dbReference type="PROSITE" id="PS51257">
    <property type="entry name" value="PROKAR_LIPOPROTEIN"/>
    <property type="match status" value="1"/>
</dbReference>
<gene>
    <name evidence="1" type="ORF">A2932_01670</name>
</gene>
<proteinExistence type="predicted"/>
<comment type="caution">
    <text evidence="1">The sequence shown here is derived from an EMBL/GenBank/DDBJ whole genome shotgun (WGS) entry which is preliminary data.</text>
</comment>
<evidence type="ECO:0000313" key="2">
    <source>
        <dbReference type="Proteomes" id="UP000179153"/>
    </source>
</evidence>
<accession>A0A1G2HG38</accession>
<dbReference type="STRING" id="1802163.A2932_01670"/>
<protein>
    <submittedName>
        <fullName evidence="1">Uncharacterized protein</fullName>
    </submittedName>
</protein>
<reference evidence="1 2" key="1">
    <citation type="journal article" date="2016" name="Nat. Commun.">
        <title>Thousands of microbial genomes shed light on interconnected biogeochemical processes in an aquifer system.</title>
        <authorList>
            <person name="Anantharaman K."/>
            <person name="Brown C.T."/>
            <person name="Hug L.A."/>
            <person name="Sharon I."/>
            <person name="Castelle C.J."/>
            <person name="Probst A.J."/>
            <person name="Thomas B.C."/>
            <person name="Singh A."/>
            <person name="Wilkins M.J."/>
            <person name="Karaoz U."/>
            <person name="Brodie E.L."/>
            <person name="Williams K.H."/>
            <person name="Hubbard S.S."/>
            <person name="Banfield J.F."/>
        </authorList>
    </citation>
    <scope>NUCLEOTIDE SEQUENCE [LARGE SCALE GENOMIC DNA]</scope>
</reference>
<dbReference type="Proteomes" id="UP000179153">
    <property type="component" value="Unassembled WGS sequence"/>
</dbReference>
<dbReference type="EMBL" id="MHOI01000016">
    <property type="protein sequence ID" value="OGZ61466.1"/>
    <property type="molecule type" value="Genomic_DNA"/>
</dbReference>